<dbReference type="PANTHER" id="PTHR43235">
    <property type="entry name" value="GLUTAMINE AMIDOTRANSFERASE PB2B2.05-RELATED"/>
    <property type="match status" value="1"/>
</dbReference>
<dbReference type="Proteomes" id="UP001549749">
    <property type="component" value="Unassembled WGS sequence"/>
</dbReference>
<keyword evidence="2" id="KW-1185">Reference proteome</keyword>
<evidence type="ECO:0000313" key="2">
    <source>
        <dbReference type="Proteomes" id="UP001549749"/>
    </source>
</evidence>
<organism evidence="1 2">
    <name type="scientific">Chitinophaga defluvii</name>
    <dbReference type="NCBI Taxonomy" id="3163343"/>
    <lineage>
        <taxon>Bacteria</taxon>
        <taxon>Pseudomonadati</taxon>
        <taxon>Bacteroidota</taxon>
        <taxon>Chitinophagia</taxon>
        <taxon>Chitinophagales</taxon>
        <taxon>Chitinophagaceae</taxon>
        <taxon>Chitinophaga</taxon>
    </lineage>
</organism>
<dbReference type="Pfam" id="PF07722">
    <property type="entry name" value="Peptidase_C26"/>
    <property type="match status" value="1"/>
</dbReference>
<dbReference type="PROSITE" id="PS51273">
    <property type="entry name" value="GATASE_TYPE_1"/>
    <property type="match status" value="1"/>
</dbReference>
<proteinExistence type="predicted"/>
<gene>
    <name evidence="1" type="ORF">ABR189_11610</name>
</gene>
<dbReference type="InterPro" id="IPR044668">
    <property type="entry name" value="PuuD-like"/>
</dbReference>
<evidence type="ECO:0000313" key="1">
    <source>
        <dbReference type="EMBL" id="MET6998023.1"/>
    </source>
</evidence>
<accession>A0ABV2T4R8</accession>
<dbReference type="EMBL" id="JBEXAC010000001">
    <property type="protein sequence ID" value="MET6998023.1"/>
    <property type="molecule type" value="Genomic_DNA"/>
</dbReference>
<comment type="caution">
    <text evidence="1">The sequence shown here is derived from an EMBL/GenBank/DDBJ whole genome shotgun (WGS) entry which is preliminary data.</text>
</comment>
<dbReference type="Gene3D" id="3.40.50.880">
    <property type="match status" value="1"/>
</dbReference>
<dbReference type="SUPFAM" id="SSF52317">
    <property type="entry name" value="Class I glutamine amidotransferase-like"/>
    <property type="match status" value="1"/>
</dbReference>
<dbReference type="RefSeq" id="WP_354660658.1">
    <property type="nucleotide sequence ID" value="NZ_JBEXAC010000001.1"/>
</dbReference>
<keyword evidence="1" id="KW-0378">Hydrolase</keyword>
<sequence>MAEQLVIGVTDCSKYQIYHNWVQSFAPSCKIIKLGADEGNKDAVKQCSGIVFTGGEDVHPRFYNKPEYLPYCYPDDINEKRDEFELALLQYTQDQQVPVLGICRGLQLANVFFGGTLIPDIPTWGRFNHGKLTDGADRYHPVSIDPDSWLCSLLANTVGGDINSNHHQSADSIGKGLVVNALSPDGVVEGLERIHAAGAPFLGLVQWHPERINKPENPFRKHLGTAFLKALKQL</sequence>
<dbReference type="InterPro" id="IPR011697">
    <property type="entry name" value="Peptidase_C26"/>
</dbReference>
<protein>
    <submittedName>
        <fullName evidence="1">Gamma-glutamyl-gamma-aminobutyrate hydrolase family protein</fullName>
    </submittedName>
</protein>
<name>A0ABV2T4R8_9BACT</name>
<dbReference type="InterPro" id="IPR029062">
    <property type="entry name" value="Class_I_gatase-like"/>
</dbReference>
<dbReference type="PANTHER" id="PTHR43235:SF1">
    <property type="entry name" value="GLUTAMINE AMIDOTRANSFERASE PB2B2.05-RELATED"/>
    <property type="match status" value="1"/>
</dbReference>
<reference evidence="1 2" key="1">
    <citation type="submission" date="2024-06" db="EMBL/GenBank/DDBJ databases">
        <title>Chitinophaga defluvii sp. nov., isolated from municipal sewage.</title>
        <authorList>
            <person name="Zhang L."/>
        </authorList>
    </citation>
    <scope>NUCLEOTIDE SEQUENCE [LARGE SCALE GENOMIC DNA]</scope>
    <source>
        <strain evidence="1 2">H8</strain>
    </source>
</reference>
<dbReference type="GO" id="GO:0016787">
    <property type="term" value="F:hydrolase activity"/>
    <property type="evidence" value="ECO:0007669"/>
    <property type="project" value="UniProtKB-KW"/>
</dbReference>